<sequence>MIRTSVRPAVPAARFGVLGLAAILVLGGCSGSGGEPDAEAAKNSSSSPSSSERSEPNESAAPSPTPTPTVAAYKPATAEGPAENVPLPVMPDVAKEESAEGLKAFATHWYDLMNYGFETGDVEPLKQISGPDCVVCGTAYRILGNGYANDDWILGGTLVTMSTKTNYAVTSKGVYQVLIQIRQDPYEYRGPAGKLYEVNKGLEATTVQMIEATYTENGWFAHNAVTIQ</sequence>
<dbReference type="PROSITE" id="PS51257">
    <property type="entry name" value="PROKAR_LIPOPROTEIN"/>
    <property type="match status" value="1"/>
</dbReference>
<evidence type="ECO:0000313" key="3">
    <source>
        <dbReference type="EMBL" id="MCC3265429.1"/>
    </source>
</evidence>
<name>A0ABS8GFS0_9MICC</name>
<feature type="region of interest" description="Disordered" evidence="1">
    <location>
        <begin position="34"/>
        <end position="72"/>
    </location>
</feature>
<feature type="compositionally biased region" description="Low complexity" evidence="1">
    <location>
        <begin position="41"/>
        <end position="72"/>
    </location>
</feature>
<evidence type="ECO:0000259" key="2">
    <source>
        <dbReference type="Pfam" id="PF19843"/>
    </source>
</evidence>
<reference evidence="3" key="1">
    <citation type="submission" date="2021-10" db="EMBL/GenBank/DDBJ databases">
        <title>Novel species in genus Arthrobacter.</title>
        <authorList>
            <person name="Liu Y."/>
        </authorList>
    </citation>
    <scope>NUCLEOTIDE SEQUENCE</scope>
    <source>
        <strain evidence="3">Zg-Y786</strain>
    </source>
</reference>
<dbReference type="Proteomes" id="UP001139168">
    <property type="component" value="Unassembled WGS sequence"/>
</dbReference>
<dbReference type="InterPro" id="IPR046281">
    <property type="entry name" value="DUF6318"/>
</dbReference>
<comment type="caution">
    <text evidence="3">The sequence shown here is derived from an EMBL/GenBank/DDBJ whole genome shotgun (WGS) entry which is preliminary data.</text>
</comment>
<proteinExistence type="predicted"/>
<gene>
    <name evidence="3" type="ORF">LJ752_05145</name>
</gene>
<dbReference type="RefSeq" id="WP_227890237.1">
    <property type="nucleotide sequence ID" value="NZ_JAJFZQ010000003.1"/>
</dbReference>
<feature type="domain" description="DUF6318" evidence="2">
    <location>
        <begin position="72"/>
        <end position="223"/>
    </location>
</feature>
<accession>A0ABS8GFS0</accession>
<dbReference type="Pfam" id="PF19843">
    <property type="entry name" value="DUF6318"/>
    <property type="match status" value="1"/>
</dbReference>
<organism evidence="3 4">
    <name type="scientific">Arthrobacter gengyunqii</name>
    <dbReference type="NCBI Taxonomy" id="2886940"/>
    <lineage>
        <taxon>Bacteria</taxon>
        <taxon>Bacillati</taxon>
        <taxon>Actinomycetota</taxon>
        <taxon>Actinomycetes</taxon>
        <taxon>Micrococcales</taxon>
        <taxon>Micrococcaceae</taxon>
        <taxon>Arthrobacter</taxon>
    </lineage>
</organism>
<dbReference type="EMBL" id="JAJFZQ010000003">
    <property type="protein sequence ID" value="MCC3265429.1"/>
    <property type="molecule type" value="Genomic_DNA"/>
</dbReference>
<protein>
    <submittedName>
        <fullName evidence="3">DUF6318 family protein</fullName>
    </submittedName>
</protein>
<evidence type="ECO:0000256" key="1">
    <source>
        <dbReference type="SAM" id="MobiDB-lite"/>
    </source>
</evidence>
<keyword evidence="4" id="KW-1185">Reference proteome</keyword>
<evidence type="ECO:0000313" key="4">
    <source>
        <dbReference type="Proteomes" id="UP001139168"/>
    </source>
</evidence>